<keyword evidence="2" id="KW-0472">Membrane</keyword>
<dbReference type="RefSeq" id="WP_175559241.1">
    <property type="nucleotide sequence ID" value="NZ_FNFL01000001.1"/>
</dbReference>
<keyword evidence="4" id="KW-1185">Reference proteome</keyword>
<evidence type="ECO:0000313" key="3">
    <source>
        <dbReference type="EMBL" id="SDJ81746.1"/>
    </source>
</evidence>
<dbReference type="AlphaFoldDB" id="A0A1G8WUM1"/>
<proteinExistence type="predicted"/>
<accession>A0A1G8WUM1</accession>
<dbReference type="EMBL" id="FNFL01000001">
    <property type="protein sequence ID" value="SDJ81746.1"/>
    <property type="molecule type" value="Genomic_DNA"/>
</dbReference>
<keyword evidence="2" id="KW-0812">Transmembrane</keyword>
<keyword evidence="2" id="KW-1133">Transmembrane helix</keyword>
<gene>
    <name evidence="3" type="ORF">SAMN05216243_0997</name>
</gene>
<dbReference type="Proteomes" id="UP000198694">
    <property type="component" value="Unassembled WGS sequence"/>
</dbReference>
<protein>
    <submittedName>
        <fullName evidence="3">Uncharacterized protein</fullName>
    </submittedName>
</protein>
<evidence type="ECO:0000256" key="1">
    <source>
        <dbReference type="SAM" id="MobiDB-lite"/>
    </source>
</evidence>
<feature type="region of interest" description="Disordered" evidence="1">
    <location>
        <begin position="35"/>
        <end position="58"/>
    </location>
</feature>
<name>A0A1G8WUM1_9BACI</name>
<evidence type="ECO:0000256" key="2">
    <source>
        <dbReference type="SAM" id="Phobius"/>
    </source>
</evidence>
<sequence length="58" mass="6596">MTMFGWIFWGLIALIILFAVFLQLKFKRMKTPGATKSAGQMEAEERVRNHPNNFPPGG</sequence>
<evidence type="ECO:0000313" key="4">
    <source>
        <dbReference type="Proteomes" id="UP000198694"/>
    </source>
</evidence>
<feature type="transmembrane region" description="Helical" evidence="2">
    <location>
        <begin position="6"/>
        <end position="24"/>
    </location>
</feature>
<reference evidence="3 4" key="1">
    <citation type="submission" date="2016-10" db="EMBL/GenBank/DDBJ databases">
        <authorList>
            <person name="de Groot N.N."/>
        </authorList>
    </citation>
    <scope>NUCLEOTIDE SEQUENCE [LARGE SCALE GENOMIC DNA]</scope>
    <source>
        <strain evidence="3 4">CGMCC 1.6502</strain>
    </source>
</reference>
<organism evidence="3 4">
    <name type="scientific">Sediminibacillus albus</name>
    <dbReference type="NCBI Taxonomy" id="407036"/>
    <lineage>
        <taxon>Bacteria</taxon>
        <taxon>Bacillati</taxon>
        <taxon>Bacillota</taxon>
        <taxon>Bacilli</taxon>
        <taxon>Bacillales</taxon>
        <taxon>Bacillaceae</taxon>
        <taxon>Sediminibacillus</taxon>
    </lineage>
</organism>